<dbReference type="InterPro" id="IPR023210">
    <property type="entry name" value="NADP_OxRdtase_dom"/>
</dbReference>
<dbReference type="Pfam" id="PF00248">
    <property type="entry name" value="Aldo_ket_red"/>
    <property type="match status" value="1"/>
</dbReference>
<dbReference type="PRINTS" id="PR00069">
    <property type="entry name" value="ALDKETRDTASE"/>
</dbReference>
<proteinExistence type="predicted"/>
<dbReference type="InterPro" id="IPR036812">
    <property type="entry name" value="NAD(P)_OxRdtase_dom_sf"/>
</dbReference>
<sequence>MRIYTSIVVFLICGWNFVSMSSVPVVRLNDGRRMPGLALGTWLGIDSEKNQKGSEVEHAVLWALAAGYTQIDTAFIYGIEDQIGRALVKKFAEGMKREDVYITTKLFNDAHAKDAVVPTLRKSLENLQLEYVDLYLIHFPTGIFENGTYDYTDYVETWRGMIEAKNLGLTKSIGVSNFNEEQINRLLEHGLEKPAALQVEVNLNLQQPALLSYCKEQDIAVMSYTPFGSLFYNKASSNAPPPRIDDPALVTIANKYNKTVPQITLRYLVSRPEGPVCFASLRLFDNKWRPRYPRAKLFSHRPIQVGETVPLHFGHYASISPKAKKPSSIVTLGFTENNPSTLTRVPKISQLGRLPGYWVSELPIYFGYRLQFCVDSLGEIWFSDSQRTWTGPRVDRTNVSLWAVLSIPEHYFAEFDREAIPRRALSNVVPVREGQSSTHSIPSSSSRSARTLHQTETSSSSSKCIICCNKPTDTALSPCGHMYTCHDCALDLWQGRGRGSCPTCRKKITSVLRVYRD</sequence>
<feature type="region of interest" description="Disordered" evidence="4">
    <location>
        <begin position="434"/>
        <end position="454"/>
    </location>
</feature>
<dbReference type="InterPro" id="IPR006573">
    <property type="entry name" value="NHR_dom"/>
</dbReference>
<dbReference type="Pfam" id="PF13920">
    <property type="entry name" value="zf-C3HC4_3"/>
    <property type="match status" value="1"/>
</dbReference>
<reference evidence="7 8" key="1">
    <citation type="submission" date="2020-04" db="EMBL/GenBank/DDBJ databases">
        <authorList>
            <person name="Wallbank WR R."/>
            <person name="Pardo Diaz C."/>
            <person name="Kozak K."/>
            <person name="Martin S."/>
            <person name="Jiggins C."/>
            <person name="Moest M."/>
            <person name="Warren A I."/>
            <person name="Byers J.R.P. K."/>
            <person name="Montejo-Kovacevich G."/>
            <person name="Yen C E."/>
        </authorList>
    </citation>
    <scope>NUCLEOTIDE SEQUENCE [LARGE SCALE GENOMIC DNA]</scope>
</reference>
<dbReference type="InterPro" id="IPR001841">
    <property type="entry name" value="Znf_RING"/>
</dbReference>
<comment type="caution">
    <text evidence="7">The sequence shown here is derived from an EMBL/GenBank/DDBJ whole genome shotgun (WGS) entry which is preliminary data.</text>
</comment>
<evidence type="ECO:0000313" key="7">
    <source>
        <dbReference type="EMBL" id="CAB3255412.1"/>
    </source>
</evidence>
<evidence type="ECO:0000256" key="5">
    <source>
        <dbReference type="SAM" id="SignalP"/>
    </source>
</evidence>
<dbReference type="SUPFAM" id="SSF57850">
    <property type="entry name" value="RING/U-box"/>
    <property type="match status" value="1"/>
</dbReference>
<evidence type="ECO:0000256" key="4">
    <source>
        <dbReference type="SAM" id="MobiDB-lite"/>
    </source>
</evidence>
<name>A0A8S1B959_ARCPL</name>
<evidence type="ECO:0000256" key="2">
    <source>
        <dbReference type="ARBA" id="ARBA00022833"/>
    </source>
</evidence>
<keyword evidence="1 3" id="KW-0863">Zinc-finger</keyword>
<dbReference type="PROSITE" id="PS00062">
    <property type="entry name" value="ALDOKETO_REDUCTASE_2"/>
    <property type="match status" value="1"/>
</dbReference>
<evidence type="ECO:0000259" key="6">
    <source>
        <dbReference type="PROSITE" id="PS50089"/>
    </source>
</evidence>
<dbReference type="Proteomes" id="UP000494256">
    <property type="component" value="Unassembled WGS sequence"/>
</dbReference>
<dbReference type="EMBL" id="CADEBD010000439">
    <property type="protein sequence ID" value="CAB3255412.1"/>
    <property type="molecule type" value="Genomic_DNA"/>
</dbReference>
<dbReference type="PROSITE" id="PS50089">
    <property type="entry name" value="ZF_RING_2"/>
    <property type="match status" value="1"/>
</dbReference>
<evidence type="ECO:0000313" key="8">
    <source>
        <dbReference type="Proteomes" id="UP000494256"/>
    </source>
</evidence>
<keyword evidence="5" id="KW-0732">Signal</keyword>
<dbReference type="PANTHER" id="PTHR11732">
    <property type="entry name" value="ALDO/KETO REDUCTASE"/>
    <property type="match status" value="1"/>
</dbReference>
<dbReference type="GO" id="GO:0016491">
    <property type="term" value="F:oxidoreductase activity"/>
    <property type="evidence" value="ECO:0007669"/>
    <property type="project" value="InterPro"/>
</dbReference>
<feature type="signal peptide" evidence="5">
    <location>
        <begin position="1"/>
        <end position="20"/>
    </location>
</feature>
<dbReference type="Gene3D" id="3.30.40.10">
    <property type="entry name" value="Zinc/RING finger domain, C3HC4 (zinc finger)"/>
    <property type="match status" value="1"/>
</dbReference>
<protein>
    <recommendedName>
        <fullName evidence="6">RING-type domain-containing protein</fullName>
    </recommendedName>
</protein>
<dbReference type="SUPFAM" id="SSF51430">
    <property type="entry name" value="NAD(P)-linked oxidoreductase"/>
    <property type="match status" value="1"/>
</dbReference>
<dbReference type="InterPro" id="IPR020471">
    <property type="entry name" value="AKR"/>
</dbReference>
<dbReference type="InterPro" id="IPR018170">
    <property type="entry name" value="Aldo/ket_reductase_CS"/>
</dbReference>
<feature type="chain" id="PRO_5035782105" description="RING-type domain-containing protein" evidence="5">
    <location>
        <begin position="21"/>
        <end position="517"/>
    </location>
</feature>
<dbReference type="Gene3D" id="3.20.20.100">
    <property type="entry name" value="NADP-dependent oxidoreductase domain"/>
    <property type="match status" value="1"/>
</dbReference>
<dbReference type="GO" id="GO:0008270">
    <property type="term" value="F:zinc ion binding"/>
    <property type="evidence" value="ECO:0007669"/>
    <property type="project" value="UniProtKB-KW"/>
</dbReference>
<dbReference type="SMART" id="SM00184">
    <property type="entry name" value="RING"/>
    <property type="match status" value="1"/>
</dbReference>
<feature type="domain" description="RING-type" evidence="6">
    <location>
        <begin position="464"/>
        <end position="505"/>
    </location>
</feature>
<dbReference type="AlphaFoldDB" id="A0A8S1B959"/>
<gene>
    <name evidence="7" type="ORF">APLA_LOCUS15213</name>
</gene>
<dbReference type="InterPro" id="IPR013083">
    <property type="entry name" value="Znf_RING/FYVE/PHD"/>
</dbReference>
<evidence type="ECO:0000256" key="3">
    <source>
        <dbReference type="PROSITE-ProRule" id="PRU00175"/>
    </source>
</evidence>
<organism evidence="7 8">
    <name type="scientific">Arctia plantaginis</name>
    <name type="common">Wood tiger moth</name>
    <name type="synonym">Phalaena plantaginis</name>
    <dbReference type="NCBI Taxonomy" id="874455"/>
    <lineage>
        <taxon>Eukaryota</taxon>
        <taxon>Metazoa</taxon>
        <taxon>Ecdysozoa</taxon>
        <taxon>Arthropoda</taxon>
        <taxon>Hexapoda</taxon>
        <taxon>Insecta</taxon>
        <taxon>Pterygota</taxon>
        <taxon>Neoptera</taxon>
        <taxon>Endopterygota</taxon>
        <taxon>Lepidoptera</taxon>
        <taxon>Glossata</taxon>
        <taxon>Ditrysia</taxon>
        <taxon>Noctuoidea</taxon>
        <taxon>Erebidae</taxon>
        <taxon>Arctiinae</taxon>
        <taxon>Arctia</taxon>
    </lineage>
</organism>
<keyword evidence="1 3" id="KW-0479">Metal-binding</keyword>
<evidence type="ECO:0000256" key="1">
    <source>
        <dbReference type="ARBA" id="ARBA00022771"/>
    </source>
</evidence>
<keyword evidence="2" id="KW-0862">Zinc</keyword>
<dbReference type="Pfam" id="PF07177">
    <property type="entry name" value="Neuralized"/>
    <property type="match status" value="1"/>
</dbReference>
<dbReference type="OrthoDB" id="10051395at2759"/>
<accession>A0A8S1B959</accession>
<feature type="compositionally biased region" description="Low complexity" evidence="4">
    <location>
        <begin position="436"/>
        <end position="448"/>
    </location>
</feature>